<evidence type="ECO:0000313" key="6">
    <source>
        <dbReference type="EMBL" id="CDM23330.1"/>
    </source>
</evidence>
<feature type="domain" description="ABC transporter" evidence="5">
    <location>
        <begin position="5"/>
        <end position="238"/>
    </location>
</feature>
<sequence length="241" mass="26104">MNAQLELRRLARSFGRLQVLEDISFSLPAGEVLGIIGPNGAGKTTLFNLIAGDLAPDNGQILFEGEDITRLSAARRCLRGIGRTYQIPHPFAGMTVYENVLVGASFGAGRSEREARAPARDALERTGLLGKANRLAGSLPLLDRKRLELARALATDPKVLLLDEIAGGLSDPEVTELLRMIDTIRRTGISMIWIEHIVHALMAVADHLLVLDAGLVLTQGRPQAVMADPRVKEVYLGMALE</sequence>
<keyword evidence="3" id="KW-0547">Nucleotide-binding</keyword>
<organism evidence="6 7">
    <name type="scientific">Castellaniella defragrans (strain DSM 12143 / CCUG 39792 / 65Phen)</name>
    <name type="common">Alcaligenes defragrans</name>
    <dbReference type="NCBI Taxonomy" id="1437824"/>
    <lineage>
        <taxon>Bacteria</taxon>
        <taxon>Pseudomonadati</taxon>
        <taxon>Pseudomonadota</taxon>
        <taxon>Betaproteobacteria</taxon>
        <taxon>Burkholderiales</taxon>
        <taxon>Alcaligenaceae</taxon>
        <taxon>Castellaniella</taxon>
    </lineage>
</organism>
<name>W8X8M4_CASD6</name>
<keyword evidence="2" id="KW-0472">Membrane</keyword>
<dbReference type="PROSITE" id="PS50893">
    <property type="entry name" value="ABC_TRANSPORTER_2"/>
    <property type="match status" value="1"/>
</dbReference>
<dbReference type="SMART" id="SM00382">
    <property type="entry name" value="AAA"/>
    <property type="match status" value="1"/>
</dbReference>
<dbReference type="GO" id="GO:1903805">
    <property type="term" value="P:L-valine import across plasma membrane"/>
    <property type="evidence" value="ECO:0007669"/>
    <property type="project" value="TreeGrafter"/>
</dbReference>
<dbReference type="InterPro" id="IPR032823">
    <property type="entry name" value="BCA_ABC_TP_C"/>
</dbReference>
<dbReference type="GO" id="GO:0042941">
    <property type="term" value="P:D-alanine transmembrane transport"/>
    <property type="evidence" value="ECO:0007669"/>
    <property type="project" value="TreeGrafter"/>
</dbReference>
<keyword evidence="7" id="KW-1185">Reference proteome</keyword>
<keyword evidence="2" id="KW-1003">Cell membrane</keyword>
<evidence type="ECO:0000256" key="3">
    <source>
        <dbReference type="ARBA" id="ARBA00022741"/>
    </source>
</evidence>
<dbReference type="GO" id="GO:0016887">
    <property type="term" value="F:ATP hydrolysis activity"/>
    <property type="evidence" value="ECO:0007669"/>
    <property type="project" value="InterPro"/>
</dbReference>
<dbReference type="CDD" id="cd03219">
    <property type="entry name" value="ABC_Mj1267_LivG_branched"/>
    <property type="match status" value="1"/>
</dbReference>
<protein>
    <submittedName>
        <fullName evidence="6">Branched-chain amino acid transport ATP-binding protein LivG</fullName>
    </submittedName>
</protein>
<dbReference type="EMBL" id="HG916765">
    <property type="protein sequence ID" value="CDM23330.1"/>
    <property type="molecule type" value="Genomic_DNA"/>
</dbReference>
<dbReference type="GO" id="GO:1903806">
    <property type="term" value="P:L-isoleucine import across plasma membrane"/>
    <property type="evidence" value="ECO:0007669"/>
    <property type="project" value="TreeGrafter"/>
</dbReference>
<dbReference type="SUPFAM" id="SSF52540">
    <property type="entry name" value="P-loop containing nucleoside triphosphate hydrolases"/>
    <property type="match status" value="1"/>
</dbReference>
<dbReference type="OrthoDB" id="9805514at2"/>
<proteinExistence type="predicted"/>
<keyword evidence="1" id="KW-0813">Transport</keyword>
<dbReference type="Gene3D" id="3.40.50.300">
    <property type="entry name" value="P-loop containing nucleotide triphosphate hydrolases"/>
    <property type="match status" value="1"/>
</dbReference>
<dbReference type="InterPro" id="IPR003593">
    <property type="entry name" value="AAA+_ATPase"/>
</dbReference>
<accession>W8X8M4</accession>
<evidence type="ECO:0000256" key="1">
    <source>
        <dbReference type="ARBA" id="ARBA00022448"/>
    </source>
</evidence>
<evidence type="ECO:0000313" key="7">
    <source>
        <dbReference type="Proteomes" id="UP000019805"/>
    </source>
</evidence>
<dbReference type="GO" id="GO:0005524">
    <property type="term" value="F:ATP binding"/>
    <property type="evidence" value="ECO:0007669"/>
    <property type="project" value="UniProtKB-KW"/>
</dbReference>
<reference evidence="6 7" key="1">
    <citation type="journal article" date="2014" name="BMC Microbiol.">
        <title>The oxygen-independent metabolism of cyclic monoterpenes in Castellaniella defragrans 65Phen.</title>
        <authorList>
            <person name="Petasch J."/>
            <person name="Disch E.M."/>
            <person name="Markert S."/>
            <person name="Becher D."/>
            <person name="Schweder T."/>
            <person name="Huttel B."/>
            <person name="Reinhardt R."/>
            <person name="Harder J."/>
        </authorList>
    </citation>
    <scope>NUCLEOTIDE SEQUENCE [LARGE SCALE GENOMIC DNA]</scope>
    <source>
        <strain evidence="6">65Phen</strain>
    </source>
</reference>
<evidence type="ECO:0000256" key="4">
    <source>
        <dbReference type="ARBA" id="ARBA00022840"/>
    </source>
</evidence>
<dbReference type="PANTHER" id="PTHR45772">
    <property type="entry name" value="CONSERVED COMPONENT OF ABC TRANSPORTER FOR NATURAL AMINO ACIDS-RELATED"/>
    <property type="match status" value="1"/>
</dbReference>
<keyword evidence="4 6" id="KW-0067">ATP-binding</keyword>
<evidence type="ECO:0000256" key="2">
    <source>
        <dbReference type="ARBA" id="ARBA00022475"/>
    </source>
</evidence>
<dbReference type="InterPro" id="IPR051120">
    <property type="entry name" value="ABC_AA/LPS_Transport"/>
</dbReference>
<dbReference type="HOGENOM" id="CLU_000604_1_2_4"/>
<dbReference type="GO" id="GO:0005886">
    <property type="term" value="C:plasma membrane"/>
    <property type="evidence" value="ECO:0007669"/>
    <property type="project" value="TreeGrafter"/>
</dbReference>
<evidence type="ECO:0000259" key="5">
    <source>
        <dbReference type="PROSITE" id="PS50893"/>
    </source>
</evidence>
<dbReference type="AlphaFoldDB" id="W8X8M4"/>
<dbReference type="STRING" id="1437824.BN940_04286"/>
<dbReference type="KEGG" id="cdn:BN940_04286"/>
<dbReference type="GO" id="GO:0005304">
    <property type="term" value="F:L-valine transmembrane transporter activity"/>
    <property type="evidence" value="ECO:0007669"/>
    <property type="project" value="TreeGrafter"/>
</dbReference>
<dbReference type="GO" id="GO:0015192">
    <property type="term" value="F:L-phenylalanine transmembrane transporter activity"/>
    <property type="evidence" value="ECO:0007669"/>
    <property type="project" value="TreeGrafter"/>
</dbReference>
<dbReference type="Proteomes" id="UP000019805">
    <property type="component" value="Chromosome"/>
</dbReference>
<gene>
    <name evidence="6" type="ORF">BN940_04286</name>
</gene>
<dbReference type="InterPro" id="IPR003439">
    <property type="entry name" value="ABC_transporter-like_ATP-bd"/>
</dbReference>
<dbReference type="InterPro" id="IPR027417">
    <property type="entry name" value="P-loop_NTPase"/>
</dbReference>
<dbReference type="GO" id="GO:0015188">
    <property type="term" value="F:L-isoleucine transmembrane transporter activity"/>
    <property type="evidence" value="ECO:0007669"/>
    <property type="project" value="TreeGrafter"/>
</dbReference>
<dbReference type="Pfam" id="PF12399">
    <property type="entry name" value="BCA_ABC_TP_C"/>
    <property type="match status" value="1"/>
</dbReference>
<dbReference type="Pfam" id="PF00005">
    <property type="entry name" value="ABC_tran"/>
    <property type="match status" value="1"/>
</dbReference>
<dbReference type="RefSeq" id="WP_043680450.1">
    <property type="nucleotide sequence ID" value="NZ_HG916765.1"/>
</dbReference>
<dbReference type="eggNOG" id="COG0411">
    <property type="taxonomic scope" value="Bacteria"/>
</dbReference>
<dbReference type="PANTHER" id="PTHR45772:SF7">
    <property type="entry name" value="AMINO ACID ABC TRANSPORTER ATP-BINDING PROTEIN"/>
    <property type="match status" value="1"/>
</dbReference>
<dbReference type="GO" id="GO:0015808">
    <property type="term" value="P:L-alanine transport"/>
    <property type="evidence" value="ECO:0007669"/>
    <property type="project" value="TreeGrafter"/>
</dbReference>